<dbReference type="EMBL" id="FXAN01000102">
    <property type="protein sequence ID" value="SMG02467.1"/>
    <property type="molecule type" value="Genomic_DNA"/>
</dbReference>
<organism evidence="1 2">
    <name type="scientific">Burkholderia singularis</name>
    <dbReference type="NCBI Taxonomy" id="1503053"/>
    <lineage>
        <taxon>Bacteria</taxon>
        <taxon>Pseudomonadati</taxon>
        <taxon>Pseudomonadota</taxon>
        <taxon>Betaproteobacteria</taxon>
        <taxon>Burkholderiales</taxon>
        <taxon>Burkholderiaceae</taxon>
        <taxon>Burkholderia</taxon>
        <taxon>pseudomallei group</taxon>
    </lineage>
</organism>
<dbReference type="Proteomes" id="UP000198460">
    <property type="component" value="Unassembled WGS sequence"/>
</dbReference>
<protein>
    <submittedName>
        <fullName evidence="1">Uncharacterized protein</fullName>
    </submittedName>
</protein>
<gene>
    <name evidence="1" type="ORF">BSIN_5117</name>
</gene>
<evidence type="ECO:0000313" key="1">
    <source>
        <dbReference type="EMBL" id="SMG02467.1"/>
    </source>
</evidence>
<reference evidence="1 2" key="1">
    <citation type="submission" date="2017-04" db="EMBL/GenBank/DDBJ databases">
        <authorList>
            <person name="Afonso C.L."/>
            <person name="Miller P.J."/>
            <person name="Scott M.A."/>
            <person name="Spackman E."/>
            <person name="Goraichik I."/>
            <person name="Dimitrov K.M."/>
            <person name="Suarez D.L."/>
            <person name="Swayne D.E."/>
        </authorList>
    </citation>
    <scope>NUCLEOTIDE SEQUENCE [LARGE SCALE GENOMIC DNA]</scope>
    <source>
        <strain evidence="1">LMG 28154</strain>
    </source>
</reference>
<sequence>MRSARAGVLVAHDRRVVGASCLPDGKRVAAWPGVVPAASKREG</sequence>
<name>A0A238HBW5_9BURK</name>
<evidence type="ECO:0000313" key="2">
    <source>
        <dbReference type="Proteomes" id="UP000198460"/>
    </source>
</evidence>
<dbReference type="AlphaFoldDB" id="A0A238HBW5"/>
<accession>A0A238HBW5</accession>
<proteinExistence type="predicted"/>